<name>A0A1X7BPP0_9RHOB</name>
<sequence>MVVARERAAVAGAGGAVKNGLHSKPGSTLLLKDTTQRPSARSG</sequence>
<accession>A0A1X7BPP0</accession>
<organism evidence="2 3">
    <name type="scientific">Roseovarius aestuarii</name>
    <dbReference type="NCBI Taxonomy" id="475083"/>
    <lineage>
        <taxon>Bacteria</taxon>
        <taxon>Pseudomonadati</taxon>
        <taxon>Pseudomonadota</taxon>
        <taxon>Alphaproteobacteria</taxon>
        <taxon>Rhodobacterales</taxon>
        <taxon>Roseobacteraceae</taxon>
        <taxon>Roseovarius</taxon>
    </lineage>
</organism>
<protein>
    <submittedName>
        <fullName evidence="2">Uncharacterized protein</fullName>
    </submittedName>
</protein>
<keyword evidence="3" id="KW-1185">Reference proteome</keyword>
<evidence type="ECO:0000313" key="2">
    <source>
        <dbReference type="EMBL" id="SMC11618.1"/>
    </source>
</evidence>
<dbReference type="AlphaFoldDB" id="A0A1X7BPP0"/>
<feature type="region of interest" description="Disordered" evidence="1">
    <location>
        <begin position="9"/>
        <end position="43"/>
    </location>
</feature>
<reference evidence="2 3" key="1">
    <citation type="submission" date="2017-03" db="EMBL/GenBank/DDBJ databases">
        <authorList>
            <person name="Afonso C.L."/>
            <person name="Miller P.J."/>
            <person name="Scott M.A."/>
            <person name="Spackman E."/>
            <person name="Goraichik I."/>
            <person name="Dimitrov K.M."/>
            <person name="Suarez D.L."/>
            <person name="Swayne D.E."/>
        </authorList>
    </citation>
    <scope>NUCLEOTIDE SEQUENCE [LARGE SCALE GENOMIC DNA]</scope>
    <source>
        <strain evidence="2 3">CECT 7745</strain>
    </source>
</reference>
<evidence type="ECO:0000313" key="3">
    <source>
        <dbReference type="Proteomes" id="UP000193224"/>
    </source>
</evidence>
<gene>
    <name evidence="2" type="ORF">ROA7745_01433</name>
</gene>
<dbReference type="EMBL" id="FWXB01000004">
    <property type="protein sequence ID" value="SMC11618.1"/>
    <property type="molecule type" value="Genomic_DNA"/>
</dbReference>
<dbReference type="Proteomes" id="UP000193224">
    <property type="component" value="Unassembled WGS sequence"/>
</dbReference>
<evidence type="ECO:0000256" key="1">
    <source>
        <dbReference type="SAM" id="MobiDB-lite"/>
    </source>
</evidence>
<proteinExistence type="predicted"/>